<evidence type="ECO:0000256" key="2">
    <source>
        <dbReference type="ARBA" id="ARBA00023015"/>
    </source>
</evidence>
<dbReference type="SUPFAM" id="SSF47459">
    <property type="entry name" value="HLH, helix-loop-helix DNA-binding domain"/>
    <property type="match status" value="1"/>
</dbReference>
<feature type="compositionally biased region" description="Low complexity" evidence="7">
    <location>
        <begin position="1"/>
        <end position="12"/>
    </location>
</feature>
<dbReference type="InterPro" id="IPR011598">
    <property type="entry name" value="bHLH_dom"/>
</dbReference>
<keyword evidence="5" id="KW-0539">Nucleus</keyword>
<evidence type="ECO:0000313" key="10">
    <source>
        <dbReference type="Proteomes" id="UP001212997"/>
    </source>
</evidence>
<dbReference type="InterPro" id="IPR036638">
    <property type="entry name" value="HLH_DNA-bd_sf"/>
</dbReference>
<dbReference type="InterPro" id="IPR052207">
    <property type="entry name" value="Max-like/E-box_TFs"/>
</dbReference>
<dbReference type="Pfam" id="PF00010">
    <property type="entry name" value="HLH"/>
    <property type="match status" value="1"/>
</dbReference>
<evidence type="ECO:0000256" key="1">
    <source>
        <dbReference type="ARBA" id="ARBA00004123"/>
    </source>
</evidence>
<evidence type="ECO:0000259" key="8">
    <source>
        <dbReference type="PROSITE" id="PS50888"/>
    </source>
</evidence>
<dbReference type="Gene3D" id="4.10.280.10">
    <property type="entry name" value="Helix-loop-helix DNA-binding domain"/>
    <property type="match status" value="1"/>
</dbReference>
<dbReference type="PANTHER" id="PTHR15741">
    <property type="entry name" value="BASIC HELIX-LOOP-HELIX ZIP TRANSCRIPTION FACTOR"/>
    <property type="match status" value="1"/>
</dbReference>
<evidence type="ECO:0000256" key="7">
    <source>
        <dbReference type="SAM" id="MobiDB-lite"/>
    </source>
</evidence>
<keyword evidence="4" id="KW-0804">Transcription</keyword>
<keyword evidence="3" id="KW-0238">DNA-binding</keyword>
<dbReference type="PANTHER" id="PTHR15741:SF27">
    <property type="entry name" value="TRANSCRIPTION FACTOR AP-4"/>
    <property type="match status" value="1"/>
</dbReference>
<reference evidence="9" key="1">
    <citation type="submission" date="2022-07" db="EMBL/GenBank/DDBJ databases">
        <title>Genome Sequence of Physisporinus lineatus.</title>
        <authorList>
            <person name="Buettner E."/>
        </authorList>
    </citation>
    <scope>NUCLEOTIDE SEQUENCE</scope>
    <source>
        <strain evidence="9">VT162</strain>
    </source>
</reference>
<gene>
    <name evidence="9" type="ORF">NLI96_g4948</name>
</gene>
<name>A0AAD5YEC1_9APHY</name>
<comment type="caution">
    <text evidence="9">The sequence shown here is derived from an EMBL/GenBank/DDBJ whole genome shotgun (WGS) entry which is preliminary data.</text>
</comment>
<evidence type="ECO:0000256" key="5">
    <source>
        <dbReference type="ARBA" id="ARBA00023242"/>
    </source>
</evidence>
<keyword evidence="10" id="KW-1185">Reference proteome</keyword>
<keyword evidence="6" id="KW-0175">Coiled coil</keyword>
<keyword evidence="2" id="KW-0805">Transcription regulation</keyword>
<dbReference type="GO" id="GO:0005634">
    <property type="term" value="C:nucleus"/>
    <property type="evidence" value="ECO:0007669"/>
    <property type="project" value="UniProtKB-SubCell"/>
</dbReference>
<comment type="subcellular location">
    <subcellularLocation>
        <location evidence="1">Nucleus</location>
    </subcellularLocation>
</comment>
<dbReference type="PROSITE" id="PS50888">
    <property type="entry name" value="BHLH"/>
    <property type="match status" value="1"/>
</dbReference>
<evidence type="ECO:0000313" key="9">
    <source>
        <dbReference type="EMBL" id="KAJ3485448.1"/>
    </source>
</evidence>
<feature type="region of interest" description="Disordered" evidence="7">
    <location>
        <begin position="1"/>
        <end position="28"/>
    </location>
</feature>
<evidence type="ECO:0000256" key="6">
    <source>
        <dbReference type="SAM" id="Coils"/>
    </source>
</evidence>
<feature type="domain" description="BHLH" evidence="8">
    <location>
        <begin position="134"/>
        <end position="184"/>
    </location>
</feature>
<dbReference type="GO" id="GO:0000978">
    <property type="term" value="F:RNA polymerase II cis-regulatory region sequence-specific DNA binding"/>
    <property type="evidence" value="ECO:0007669"/>
    <property type="project" value="TreeGrafter"/>
</dbReference>
<dbReference type="Proteomes" id="UP001212997">
    <property type="component" value="Unassembled WGS sequence"/>
</dbReference>
<feature type="coiled-coil region" evidence="6">
    <location>
        <begin position="206"/>
        <end position="233"/>
    </location>
</feature>
<proteinExistence type="predicted"/>
<dbReference type="EMBL" id="JANAWD010000153">
    <property type="protein sequence ID" value="KAJ3485448.1"/>
    <property type="molecule type" value="Genomic_DNA"/>
</dbReference>
<accession>A0AAD5YEC1</accession>
<sequence>MMDHTQQQQQQQLHDDHSQNYVPQGYPMYPEDDAYNTLVYPSQMPNYPGMPSGPPPHIQQAMQFQRSVFVNMIPQQFPNPVYNTPPPHGVMPLSASPPPQSPTNLYGGPLSPPISGSDTSAEVAETLANTRKEATRRQRIEAEQRRRDELRDGYARLKDVLPVSNQKSSKVSLLERGAFYKETIIAQNVNTNVDDLPSFSTATNHIVSLEKTNRQLQQRLQAVEAEVVRLRAINEKISLGVSNGSPSPGHISVDSRPLSPPPEGSQQMTGTEPPIEQSSPSASEDNY</sequence>
<dbReference type="GO" id="GO:0046983">
    <property type="term" value="F:protein dimerization activity"/>
    <property type="evidence" value="ECO:0007669"/>
    <property type="project" value="InterPro"/>
</dbReference>
<feature type="region of interest" description="Disordered" evidence="7">
    <location>
        <begin position="239"/>
        <end position="287"/>
    </location>
</feature>
<protein>
    <recommendedName>
        <fullName evidence="8">BHLH domain-containing protein</fullName>
    </recommendedName>
</protein>
<organism evidence="9 10">
    <name type="scientific">Meripilus lineatus</name>
    <dbReference type="NCBI Taxonomy" id="2056292"/>
    <lineage>
        <taxon>Eukaryota</taxon>
        <taxon>Fungi</taxon>
        <taxon>Dikarya</taxon>
        <taxon>Basidiomycota</taxon>
        <taxon>Agaricomycotina</taxon>
        <taxon>Agaricomycetes</taxon>
        <taxon>Polyporales</taxon>
        <taxon>Meripilaceae</taxon>
        <taxon>Meripilus</taxon>
    </lineage>
</organism>
<evidence type="ECO:0000256" key="3">
    <source>
        <dbReference type="ARBA" id="ARBA00023125"/>
    </source>
</evidence>
<evidence type="ECO:0000256" key="4">
    <source>
        <dbReference type="ARBA" id="ARBA00023163"/>
    </source>
</evidence>
<dbReference type="GO" id="GO:0000981">
    <property type="term" value="F:DNA-binding transcription factor activity, RNA polymerase II-specific"/>
    <property type="evidence" value="ECO:0007669"/>
    <property type="project" value="TreeGrafter"/>
</dbReference>
<dbReference type="AlphaFoldDB" id="A0AAD5YEC1"/>
<feature type="compositionally biased region" description="Polar residues" evidence="7">
    <location>
        <begin position="264"/>
        <end position="287"/>
    </location>
</feature>